<dbReference type="STRING" id="1313296.SAMN05661091_4993"/>
<dbReference type="InterPro" id="IPR027954">
    <property type="entry name" value="Transcobalamin-like_C"/>
</dbReference>
<dbReference type="RefSeq" id="WP_208915668.1">
    <property type="nucleotide sequence ID" value="NZ_LT840184.1"/>
</dbReference>
<feature type="compositionally biased region" description="Low complexity" evidence="1">
    <location>
        <begin position="74"/>
        <end position="86"/>
    </location>
</feature>
<feature type="compositionally biased region" description="Basic and acidic residues" evidence="1">
    <location>
        <begin position="192"/>
        <end position="205"/>
    </location>
</feature>
<dbReference type="EMBL" id="LT840184">
    <property type="protein sequence ID" value="SMF90343.1"/>
    <property type="molecule type" value="Genomic_DNA"/>
</dbReference>
<organism evidence="4 5">
    <name type="scientific">Paenibacillus uliginis N3/975</name>
    <dbReference type="NCBI Taxonomy" id="1313296"/>
    <lineage>
        <taxon>Bacteria</taxon>
        <taxon>Bacillati</taxon>
        <taxon>Bacillota</taxon>
        <taxon>Bacilli</taxon>
        <taxon>Bacillales</taxon>
        <taxon>Paenibacillaceae</taxon>
        <taxon>Paenibacillus</taxon>
    </lineage>
</organism>
<keyword evidence="2" id="KW-0472">Membrane</keyword>
<feature type="compositionally biased region" description="Polar residues" evidence="1">
    <location>
        <begin position="87"/>
        <end position="110"/>
    </location>
</feature>
<reference evidence="4 5" key="1">
    <citation type="submission" date="2017-04" db="EMBL/GenBank/DDBJ databases">
        <authorList>
            <person name="Afonso C.L."/>
            <person name="Miller P.J."/>
            <person name="Scott M.A."/>
            <person name="Spackman E."/>
            <person name="Goraichik I."/>
            <person name="Dimitrov K.M."/>
            <person name="Suarez D.L."/>
            <person name="Swayne D.E."/>
        </authorList>
    </citation>
    <scope>NUCLEOTIDE SEQUENCE [LARGE SCALE GENOMIC DNA]</scope>
    <source>
        <strain evidence="4 5">N3/975</strain>
    </source>
</reference>
<evidence type="ECO:0000256" key="1">
    <source>
        <dbReference type="SAM" id="MobiDB-lite"/>
    </source>
</evidence>
<feature type="domain" description="Transcobalamin-like C-terminal" evidence="3">
    <location>
        <begin position="257"/>
        <end position="331"/>
    </location>
</feature>
<evidence type="ECO:0000259" key="3">
    <source>
        <dbReference type="Pfam" id="PF14478"/>
    </source>
</evidence>
<keyword evidence="2" id="KW-1133">Transmembrane helix</keyword>
<feature type="transmembrane region" description="Helical" evidence="2">
    <location>
        <begin position="12"/>
        <end position="33"/>
    </location>
</feature>
<evidence type="ECO:0000256" key="2">
    <source>
        <dbReference type="SAM" id="Phobius"/>
    </source>
</evidence>
<keyword evidence="2" id="KW-0812">Transmembrane</keyword>
<feature type="compositionally biased region" description="Basic and acidic residues" evidence="1">
    <location>
        <begin position="124"/>
        <end position="146"/>
    </location>
</feature>
<feature type="region of interest" description="Disordered" evidence="1">
    <location>
        <begin position="49"/>
        <end position="231"/>
    </location>
</feature>
<protein>
    <recommendedName>
        <fullName evidence="3">Transcobalamin-like C-terminal domain-containing protein</fullName>
    </recommendedName>
</protein>
<dbReference type="AlphaFoldDB" id="A0A1X7HP62"/>
<feature type="compositionally biased region" description="Polar residues" evidence="1">
    <location>
        <begin position="208"/>
        <end position="217"/>
    </location>
</feature>
<dbReference type="Proteomes" id="UP000192940">
    <property type="component" value="Chromosome I"/>
</dbReference>
<gene>
    <name evidence="4" type="ORF">SAMN05661091_4993</name>
</gene>
<evidence type="ECO:0000313" key="4">
    <source>
        <dbReference type="EMBL" id="SMF90343.1"/>
    </source>
</evidence>
<feature type="compositionally biased region" description="Basic and acidic residues" evidence="1">
    <location>
        <begin position="169"/>
        <end position="181"/>
    </location>
</feature>
<evidence type="ECO:0000313" key="5">
    <source>
        <dbReference type="Proteomes" id="UP000192940"/>
    </source>
</evidence>
<dbReference type="Pfam" id="PF14478">
    <property type="entry name" value="DUF4430"/>
    <property type="match status" value="1"/>
</dbReference>
<feature type="compositionally biased region" description="Basic and acidic residues" evidence="1">
    <location>
        <begin position="55"/>
        <end position="73"/>
    </location>
</feature>
<keyword evidence="5" id="KW-1185">Reference proteome</keyword>
<proteinExistence type="predicted"/>
<accession>A0A1X7HP62</accession>
<sequence>MSNWLALLWRKKNYLLGVFAVLAIVLATVWIYGGNSEQSKGVIHTASSAALGQETAERDTSKDNLEDNTKDTSGDSTDSSTDTTVTKPNGATSEVQSEQPTAAPSGQNEAGNEETASKTGSETSKAEKSTEQDTKEASSSEGKKSASGEPGTVTESVKGESPITGKTIDSSKKVPPSEKGTKASSSSSSTVKNKDTAAMKGKPDSGKQAASPSTDNTPAPEPEVAPSSSNTVRITIVGSPDVGTIMSTKEIDIGDSETVLDILKKTTRSLKIQMDYSGSGASAYIKGIDNLYEFDKGAGSGWMYSVNNKFPNRSAGVWSIHPGDHIQWLYTEDLGKDVGAGVDNGLWDGKS</sequence>
<dbReference type="Gene3D" id="2.170.130.30">
    <property type="match status" value="1"/>
</dbReference>
<name>A0A1X7HP62_9BACL</name>